<accession>A0A117LB12</accession>
<sequence>MFDVVLFDLDGTLVPMDLEAFIKAYFNSVCARFA</sequence>
<proteinExistence type="predicted"/>
<protein>
    <submittedName>
        <fullName evidence="1">Haloacid dehalogenase-like hydrolase</fullName>
    </submittedName>
</protein>
<dbReference type="SUPFAM" id="SSF56784">
    <property type="entry name" value="HAD-like"/>
    <property type="match status" value="1"/>
</dbReference>
<keyword evidence="1" id="KW-0378">Hydrolase</keyword>
<gene>
    <name evidence="1" type="ORF">XD66_1491</name>
</gene>
<reference evidence="2" key="1">
    <citation type="journal article" date="2015" name="MBio">
        <title>Genome-Resolved Metagenomic Analysis Reveals Roles for Candidate Phyla and Other Microbial Community Members in Biogeochemical Transformations in Oil Reservoirs.</title>
        <authorList>
            <person name="Hu P."/>
            <person name="Tom L."/>
            <person name="Singh A."/>
            <person name="Thomas B.C."/>
            <person name="Baker B.J."/>
            <person name="Piceno Y.M."/>
            <person name="Andersen G.L."/>
            <person name="Banfield J.F."/>
        </authorList>
    </citation>
    <scope>NUCLEOTIDE SEQUENCE [LARGE SCALE GENOMIC DNA]</scope>
</reference>
<dbReference type="Proteomes" id="UP000053326">
    <property type="component" value="Unassembled WGS sequence"/>
</dbReference>
<evidence type="ECO:0000313" key="2">
    <source>
        <dbReference type="Proteomes" id="UP000053326"/>
    </source>
</evidence>
<dbReference type="AlphaFoldDB" id="A0A117LB12"/>
<dbReference type="GO" id="GO:0016787">
    <property type="term" value="F:hydrolase activity"/>
    <property type="evidence" value="ECO:0007669"/>
    <property type="project" value="UniProtKB-KW"/>
</dbReference>
<dbReference type="InterPro" id="IPR036412">
    <property type="entry name" value="HAD-like_sf"/>
</dbReference>
<organism evidence="1 2">
    <name type="scientific">Thermacetogenium phaeum</name>
    <dbReference type="NCBI Taxonomy" id="85874"/>
    <lineage>
        <taxon>Bacteria</taxon>
        <taxon>Bacillati</taxon>
        <taxon>Bacillota</taxon>
        <taxon>Clostridia</taxon>
        <taxon>Thermoanaerobacterales</taxon>
        <taxon>Thermoanaerobacteraceae</taxon>
        <taxon>Thermacetogenium</taxon>
    </lineage>
</organism>
<name>A0A117LB12_9THEO</name>
<dbReference type="EMBL" id="LGFO01000251">
    <property type="protein sequence ID" value="KUK35798.1"/>
    <property type="molecule type" value="Genomic_DNA"/>
</dbReference>
<feature type="non-terminal residue" evidence="1">
    <location>
        <position position="34"/>
    </location>
</feature>
<comment type="caution">
    <text evidence="1">The sequence shown here is derived from an EMBL/GenBank/DDBJ whole genome shotgun (WGS) entry which is preliminary data.</text>
</comment>
<evidence type="ECO:0000313" key="1">
    <source>
        <dbReference type="EMBL" id="KUK35798.1"/>
    </source>
</evidence>